<protein>
    <submittedName>
        <fullName evidence="1">Uncharacterized protein</fullName>
    </submittedName>
</protein>
<dbReference type="AlphaFoldDB" id="A0A0K1QH94"/>
<organism evidence="1 2">
    <name type="scientific">Labilithrix luteola</name>
    <dbReference type="NCBI Taxonomy" id="1391654"/>
    <lineage>
        <taxon>Bacteria</taxon>
        <taxon>Pseudomonadati</taxon>
        <taxon>Myxococcota</taxon>
        <taxon>Polyangia</taxon>
        <taxon>Polyangiales</taxon>
        <taxon>Labilitrichaceae</taxon>
        <taxon>Labilithrix</taxon>
    </lineage>
</organism>
<dbReference type="KEGG" id="llu:AKJ09_11468"/>
<dbReference type="Proteomes" id="UP000064967">
    <property type="component" value="Chromosome"/>
</dbReference>
<accession>A0A0K1QH94</accession>
<evidence type="ECO:0000313" key="1">
    <source>
        <dbReference type="EMBL" id="AKV04805.1"/>
    </source>
</evidence>
<proteinExistence type="predicted"/>
<keyword evidence="2" id="KW-1185">Reference proteome</keyword>
<reference evidence="1 2" key="1">
    <citation type="submission" date="2015-08" db="EMBL/GenBank/DDBJ databases">
        <authorList>
            <person name="Babu N.S."/>
            <person name="Beckwith C.J."/>
            <person name="Beseler K.G."/>
            <person name="Brison A."/>
            <person name="Carone J.V."/>
            <person name="Caskin T.P."/>
            <person name="Diamond M."/>
            <person name="Durham M.E."/>
            <person name="Foxe J.M."/>
            <person name="Go M."/>
            <person name="Henderson B.A."/>
            <person name="Jones I.B."/>
            <person name="McGettigan J.A."/>
            <person name="Micheletti S.J."/>
            <person name="Nasrallah M.E."/>
            <person name="Ortiz D."/>
            <person name="Piller C.R."/>
            <person name="Privatt S.R."/>
            <person name="Schneider S.L."/>
            <person name="Sharp S."/>
            <person name="Smith T.C."/>
            <person name="Stanton J.D."/>
            <person name="Ullery H.E."/>
            <person name="Wilson R.J."/>
            <person name="Serrano M.G."/>
            <person name="Buck G."/>
            <person name="Lee V."/>
            <person name="Wang Y."/>
            <person name="Carvalho R."/>
            <person name="Voegtly L."/>
            <person name="Shi R."/>
            <person name="Duckworth R."/>
            <person name="Johnson A."/>
            <person name="Loviza R."/>
            <person name="Walstead R."/>
            <person name="Shah Z."/>
            <person name="Kiflezghi M."/>
            <person name="Wade K."/>
            <person name="Ball S.L."/>
            <person name="Bradley K.W."/>
            <person name="Asai D.J."/>
            <person name="Bowman C.A."/>
            <person name="Russell D.A."/>
            <person name="Pope W.H."/>
            <person name="Jacobs-Sera D."/>
            <person name="Hendrix R.W."/>
            <person name="Hatfull G.F."/>
        </authorList>
    </citation>
    <scope>NUCLEOTIDE SEQUENCE [LARGE SCALE GENOMIC DNA]</scope>
    <source>
        <strain evidence="1 2">DSM 27648</strain>
    </source>
</reference>
<evidence type="ECO:0000313" key="2">
    <source>
        <dbReference type="Proteomes" id="UP000064967"/>
    </source>
</evidence>
<gene>
    <name evidence="1" type="ORF">AKJ09_11468</name>
</gene>
<name>A0A0K1QH94_9BACT</name>
<dbReference type="STRING" id="1391654.AKJ09_11468"/>
<sequence>MLKLPRRTFDDETCPNCQDRIVVGRELNADAAIWPRATR</sequence>
<dbReference type="EMBL" id="CP012333">
    <property type="protein sequence ID" value="AKV04805.1"/>
    <property type="molecule type" value="Genomic_DNA"/>
</dbReference>